<proteinExistence type="predicted"/>
<keyword evidence="2" id="KW-1185">Reference proteome</keyword>
<sequence>MITTKKFPIELLNDQTILPNKFTKTRNKTKLTPVDQWMWVEKKLPTPPIYVPTATSFCPMPKQTKHKKHEIITRTKR</sequence>
<reference evidence="1 2" key="1">
    <citation type="submission" date="2019-02" db="EMBL/GenBank/DDBJ databases">
        <title>Pedobacter sp. RP-1-13 sp. nov., isolated from Arctic soil.</title>
        <authorList>
            <person name="Dahal R.H."/>
        </authorList>
    </citation>
    <scope>NUCLEOTIDE SEQUENCE [LARGE SCALE GENOMIC DNA]</scope>
    <source>
        <strain evidence="1 2">RP-1-13</strain>
    </source>
</reference>
<dbReference type="AlphaFoldDB" id="A0A4R0N2K9"/>
<dbReference type="Proteomes" id="UP000292884">
    <property type="component" value="Unassembled WGS sequence"/>
</dbReference>
<evidence type="ECO:0000313" key="2">
    <source>
        <dbReference type="Proteomes" id="UP000292884"/>
    </source>
</evidence>
<comment type="caution">
    <text evidence="1">The sequence shown here is derived from an EMBL/GenBank/DDBJ whole genome shotgun (WGS) entry which is preliminary data.</text>
</comment>
<evidence type="ECO:0000313" key="1">
    <source>
        <dbReference type="EMBL" id="TCC94051.1"/>
    </source>
</evidence>
<protein>
    <submittedName>
        <fullName evidence="1">Uncharacterized protein</fullName>
    </submittedName>
</protein>
<gene>
    <name evidence="1" type="ORF">EZ428_04555</name>
</gene>
<dbReference type="RefSeq" id="WP_165501703.1">
    <property type="nucleotide sequence ID" value="NZ_SJSK01000001.1"/>
</dbReference>
<name>A0A4R0N2K9_9SPHI</name>
<organism evidence="1 2">
    <name type="scientific">Pedobacter frigiditerrae</name>
    <dbReference type="NCBI Taxonomy" id="2530452"/>
    <lineage>
        <taxon>Bacteria</taxon>
        <taxon>Pseudomonadati</taxon>
        <taxon>Bacteroidota</taxon>
        <taxon>Sphingobacteriia</taxon>
        <taxon>Sphingobacteriales</taxon>
        <taxon>Sphingobacteriaceae</taxon>
        <taxon>Pedobacter</taxon>
    </lineage>
</organism>
<dbReference type="EMBL" id="SJSK01000001">
    <property type="protein sequence ID" value="TCC94051.1"/>
    <property type="molecule type" value="Genomic_DNA"/>
</dbReference>
<accession>A0A4R0N2K9</accession>